<evidence type="ECO:0008006" key="2">
    <source>
        <dbReference type="Google" id="ProtNLM"/>
    </source>
</evidence>
<organism evidence="1">
    <name type="scientific">Alexandrium andersonii</name>
    <dbReference type="NCBI Taxonomy" id="327968"/>
    <lineage>
        <taxon>Eukaryota</taxon>
        <taxon>Sar</taxon>
        <taxon>Alveolata</taxon>
        <taxon>Dinophyceae</taxon>
        <taxon>Gonyaulacales</taxon>
        <taxon>Pyrocystaceae</taxon>
        <taxon>Alexandrium</taxon>
    </lineage>
</organism>
<dbReference type="EMBL" id="HBGQ01082393">
    <property type="protein sequence ID" value="CAD9511382.1"/>
    <property type="molecule type" value="Transcribed_RNA"/>
</dbReference>
<dbReference type="AlphaFoldDB" id="A0A7S2MZE4"/>
<accession>A0A7S2MZE4</accession>
<dbReference type="PANTHER" id="PTHR36492">
    <property type="match status" value="1"/>
</dbReference>
<evidence type="ECO:0000313" key="1">
    <source>
        <dbReference type="EMBL" id="CAD9511382.1"/>
    </source>
</evidence>
<sequence>MWVHYGEHERYPDSLSKLHGLFAVCDELGVDVVADAIAEDLFIVPLHSWYNAEFDEQDPWPDPNDKMDSQCRWPMDPDDQVWKYMLKLNEGCLGLPFHGTVISFSHFLPRRELPLPELPGHKTSKSSGCERIDDLVRGVRSKLHVFGHSRQRYFAMHQGVTYVNQPLGYSTDQAGNDLLPMLMVYDGRTTCARTWDITTDRPH</sequence>
<name>A0A7S2MZE4_9DINO</name>
<dbReference type="InterPro" id="IPR052963">
    <property type="entry name" value="Pantetheine_PDE"/>
</dbReference>
<dbReference type="InterPro" id="IPR029052">
    <property type="entry name" value="Metallo-depent_PP-like"/>
</dbReference>
<dbReference type="PANTHER" id="PTHR36492:SF2">
    <property type="entry name" value="[ACYL-CARRIER-PROTEIN] PHOSPHODIESTERASE PPTH"/>
    <property type="match status" value="1"/>
</dbReference>
<proteinExistence type="predicted"/>
<reference evidence="1" key="1">
    <citation type="submission" date="2021-01" db="EMBL/GenBank/DDBJ databases">
        <authorList>
            <person name="Corre E."/>
            <person name="Pelletier E."/>
            <person name="Niang G."/>
            <person name="Scheremetjew M."/>
            <person name="Finn R."/>
            <person name="Kale V."/>
            <person name="Holt S."/>
            <person name="Cochrane G."/>
            <person name="Meng A."/>
            <person name="Brown T."/>
            <person name="Cohen L."/>
        </authorList>
    </citation>
    <scope>NUCLEOTIDE SEQUENCE</scope>
    <source>
        <strain evidence="1">CCMP2222</strain>
    </source>
</reference>
<protein>
    <recommendedName>
        <fullName evidence="2">Calcineurin-like phosphoesterase domain-containing protein</fullName>
    </recommendedName>
</protein>
<dbReference type="SUPFAM" id="SSF56300">
    <property type="entry name" value="Metallo-dependent phosphatases"/>
    <property type="match status" value="1"/>
</dbReference>
<gene>
    <name evidence="1" type="ORF">AAND1436_LOCUS39402</name>
</gene>